<gene>
    <name evidence="1" type="ORF">SAMN05443551_1953</name>
</gene>
<dbReference type="Proteomes" id="UP000184221">
    <property type="component" value="Unassembled WGS sequence"/>
</dbReference>
<keyword evidence="2" id="KW-1185">Reference proteome</keyword>
<proteinExistence type="predicted"/>
<dbReference type="GO" id="GO:0008237">
    <property type="term" value="F:metallopeptidase activity"/>
    <property type="evidence" value="ECO:0007669"/>
    <property type="project" value="InterPro"/>
</dbReference>
<evidence type="ECO:0000313" key="1">
    <source>
        <dbReference type="EMBL" id="SHH31702.1"/>
    </source>
</evidence>
<organism evidence="1 2">
    <name type="scientific">Marivita hallyeonensis</name>
    <dbReference type="NCBI Taxonomy" id="996342"/>
    <lineage>
        <taxon>Bacteria</taxon>
        <taxon>Pseudomonadati</taxon>
        <taxon>Pseudomonadota</taxon>
        <taxon>Alphaproteobacteria</taxon>
        <taxon>Rhodobacterales</taxon>
        <taxon>Roseobacteraceae</taxon>
        <taxon>Marivita</taxon>
    </lineage>
</organism>
<dbReference type="STRING" id="996342.SAMN05443551_1953"/>
<dbReference type="Gene3D" id="3.40.390.10">
    <property type="entry name" value="Collagenase (Catalytic Domain)"/>
    <property type="match status" value="1"/>
</dbReference>
<evidence type="ECO:0000313" key="2">
    <source>
        <dbReference type="Proteomes" id="UP000184221"/>
    </source>
</evidence>
<reference evidence="1 2" key="1">
    <citation type="submission" date="2016-11" db="EMBL/GenBank/DDBJ databases">
        <authorList>
            <person name="Jaros S."/>
            <person name="Januszkiewicz K."/>
            <person name="Wedrychowicz H."/>
        </authorList>
    </citation>
    <scope>NUCLEOTIDE SEQUENCE [LARGE SCALE GENOMIC DNA]</scope>
    <source>
        <strain evidence="1 2">DSM 29431</strain>
    </source>
</reference>
<dbReference type="EMBL" id="FQXC01000002">
    <property type="protein sequence ID" value="SHH31702.1"/>
    <property type="molecule type" value="Genomic_DNA"/>
</dbReference>
<protein>
    <submittedName>
        <fullName evidence="1">Uncharacterized protein</fullName>
    </submittedName>
</protein>
<sequence length="219" mass="25108">MTIRVITPSVRSRRNKLRDQLQTAGLSMADAHQRVYDAYPVALELLDAGFEIIDEVRQAPRQDRVDAFMAEPLLVEFFGEATRVRHVNNVHRRLEGLRDRVERGFTVALKPDGKKTPLAQTTGALNTTRVRFRLYTRGIRLDIWDLAALINHEIGHQWFKDQKLGTEPVYGTQAARDLARYHPRRARKSTENYEQFCSAAHIAEGLQSNRDDLEVFLAA</sequence>
<accession>A0A1M5RZC0</accession>
<name>A0A1M5RZC0_9RHOB</name>
<dbReference type="OrthoDB" id="5088636at2"/>
<dbReference type="AlphaFoldDB" id="A0A1M5RZC0"/>
<dbReference type="InterPro" id="IPR024079">
    <property type="entry name" value="MetalloPept_cat_dom_sf"/>
</dbReference>
<dbReference type="RefSeq" id="WP_072777275.1">
    <property type="nucleotide sequence ID" value="NZ_FQXC01000002.1"/>
</dbReference>